<reference evidence="1 2" key="1">
    <citation type="submission" date="2019-12" db="EMBL/GenBank/DDBJ databases">
        <authorList>
            <person name="Kim Y.S."/>
        </authorList>
    </citation>
    <scope>NUCLEOTIDE SEQUENCE [LARGE SCALE GENOMIC DNA]</scope>
    <source>
        <strain evidence="1 2">GA093</strain>
    </source>
</reference>
<keyword evidence="2" id="KW-1185">Reference proteome</keyword>
<sequence>MTGCKKEQTLNQPHTFYKEVINADDRKAVTEEEAKTYHEDTTYQYEYRTGTSGNYEYNYDVTGYDAEGNLVEGNINVKGKYGAGILTNTDNQEIEIETEWIRYGILKAVDEQGNEYELEAE</sequence>
<name>A0A6I4NRK7_9FLAO</name>
<comment type="caution">
    <text evidence="1">The sequence shown here is derived from an EMBL/GenBank/DDBJ whole genome shotgun (WGS) entry which is preliminary data.</text>
</comment>
<organism evidence="1 2">
    <name type="scientific">Flavobacterium hydrocarbonoxydans</name>
    <dbReference type="NCBI Taxonomy" id="2683249"/>
    <lineage>
        <taxon>Bacteria</taxon>
        <taxon>Pseudomonadati</taxon>
        <taxon>Bacteroidota</taxon>
        <taxon>Flavobacteriia</taxon>
        <taxon>Flavobacteriales</taxon>
        <taxon>Flavobacteriaceae</taxon>
        <taxon>Flavobacterium</taxon>
    </lineage>
</organism>
<accession>A0A6I4NRK7</accession>
<dbReference type="AlphaFoldDB" id="A0A6I4NRK7"/>
<proteinExistence type="predicted"/>
<evidence type="ECO:0000313" key="1">
    <source>
        <dbReference type="EMBL" id="MWB96850.1"/>
    </source>
</evidence>
<gene>
    <name evidence="1" type="ORF">GON26_21020</name>
</gene>
<dbReference type="EMBL" id="WSTB01000020">
    <property type="protein sequence ID" value="MWB96850.1"/>
    <property type="molecule type" value="Genomic_DNA"/>
</dbReference>
<dbReference type="Proteomes" id="UP000471501">
    <property type="component" value="Unassembled WGS sequence"/>
</dbReference>
<evidence type="ECO:0000313" key="2">
    <source>
        <dbReference type="Proteomes" id="UP000471501"/>
    </source>
</evidence>
<protein>
    <submittedName>
        <fullName evidence="1">Uncharacterized protein</fullName>
    </submittedName>
</protein>